<gene>
    <name evidence="1" type="ORF">G2W53_034727</name>
</gene>
<accession>A0A834T3V0</accession>
<dbReference type="EMBL" id="JAAIUW010000010">
    <property type="protein sequence ID" value="KAF7813751.1"/>
    <property type="molecule type" value="Genomic_DNA"/>
</dbReference>
<evidence type="ECO:0000313" key="2">
    <source>
        <dbReference type="Proteomes" id="UP000634136"/>
    </source>
</evidence>
<reference evidence="1" key="1">
    <citation type="submission" date="2020-09" db="EMBL/GenBank/DDBJ databases">
        <title>Genome-Enabled Discovery of Anthraquinone Biosynthesis in Senna tora.</title>
        <authorList>
            <person name="Kang S.-H."/>
            <person name="Pandey R.P."/>
            <person name="Lee C.-M."/>
            <person name="Sim J.-S."/>
            <person name="Jeong J.-T."/>
            <person name="Choi B.-S."/>
            <person name="Jung M."/>
            <person name="Ginzburg D."/>
            <person name="Zhao K."/>
            <person name="Won S.Y."/>
            <person name="Oh T.-J."/>
            <person name="Yu Y."/>
            <person name="Kim N.-H."/>
            <person name="Lee O.R."/>
            <person name="Lee T.-H."/>
            <person name="Bashyal P."/>
            <person name="Kim T.-S."/>
            <person name="Lee W.-H."/>
            <person name="Kawkins C."/>
            <person name="Kim C.-K."/>
            <person name="Kim J.S."/>
            <person name="Ahn B.O."/>
            <person name="Rhee S.Y."/>
            <person name="Sohng J.K."/>
        </authorList>
    </citation>
    <scope>NUCLEOTIDE SEQUENCE</scope>
    <source>
        <tissue evidence="1">Leaf</tissue>
    </source>
</reference>
<dbReference type="AlphaFoldDB" id="A0A834T3V0"/>
<comment type="caution">
    <text evidence="1">The sequence shown here is derived from an EMBL/GenBank/DDBJ whole genome shotgun (WGS) entry which is preliminary data.</text>
</comment>
<sequence length="38" mass="4356">MGNEAAEHRAKLTHKTPWRKVPVFGTTQFCVVKFLLLT</sequence>
<name>A0A834T3V0_9FABA</name>
<dbReference type="Proteomes" id="UP000634136">
    <property type="component" value="Unassembled WGS sequence"/>
</dbReference>
<protein>
    <submittedName>
        <fullName evidence="1">Uncharacterized protein</fullName>
    </submittedName>
</protein>
<evidence type="ECO:0000313" key="1">
    <source>
        <dbReference type="EMBL" id="KAF7813751.1"/>
    </source>
</evidence>
<organism evidence="1 2">
    <name type="scientific">Senna tora</name>
    <dbReference type="NCBI Taxonomy" id="362788"/>
    <lineage>
        <taxon>Eukaryota</taxon>
        <taxon>Viridiplantae</taxon>
        <taxon>Streptophyta</taxon>
        <taxon>Embryophyta</taxon>
        <taxon>Tracheophyta</taxon>
        <taxon>Spermatophyta</taxon>
        <taxon>Magnoliopsida</taxon>
        <taxon>eudicotyledons</taxon>
        <taxon>Gunneridae</taxon>
        <taxon>Pentapetalae</taxon>
        <taxon>rosids</taxon>
        <taxon>fabids</taxon>
        <taxon>Fabales</taxon>
        <taxon>Fabaceae</taxon>
        <taxon>Caesalpinioideae</taxon>
        <taxon>Cassia clade</taxon>
        <taxon>Senna</taxon>
    </lineage>
</organism>
<keyword evidence="2" id="KW-1185">Reference proteome</keyword>
<proteinExistence type="predicted"/>